<dbReference type="EMBL" id="AASE01000034">
    <property type="protein sequence ID" value="EAT58080.1"/>
    <property type="molecule type" value="Genomic_DNA"/>
</dbReference>
<keyword evidence="2" id="KW-1185">Reference proteome</keyword>
<reference evidence="1 2" key="2">
    <citation type="submission" date="2006-07" db="EMBL/GenBank/DDBJ databases">
        <title>Sequencing of the draft genome and assembly of Chlorobium ferroxidans DSM 13031.</title>
        <authorList>
            <consortium name="US DOE Joint Genome Institute (JGI-PGF)"/>
            <person name="Copeland A."/>
            <person name="Lucas S."/>
            <person name="Lapidus A."/>
            <person name="Barry K."/>
            <person name="Glavina del Rio T."/>
            <person name="Dalin E."/>
            <person name="Tice H."/>
            <person name="Bruce D."/>
            <person name="Pitluck S."/>
            <person name="Richardson P."/>
        </authorList>
    </citation>
    <scope>NUCLEOTIDE SEQUENCE [LARGE SCALE GENOMIC DNA]</scope>
    <source>
        <strain evidence="1 2">DSM 13031</strain>
    </source>
</reference>
<comment type="caution">
    <text evidence="1">The sequence shown here is derived from an EMBL/GenBank/DDBJ whole genome shotgun (WGS) entry which is preliminary data.</text>
</comment>
<proteinExistence type="predicted"/>
<dbReference type="AlphaFoldDB" id="Q0YP51"/>
<evidence type="ECO:0000313" key="1">
    <source>
        <dbReference type="EMBL" id="EAT58080.1"/>
    </source>
</evidence>
<gene>
    <name evidence="1" type="ORF">CferDRAFT_0085</name>
</gene>
<name>Q0YP51_9CHLB</name>
<protein>
    <recommendedName>
        <fullName evidence="3">Citrate transporter</fullName>
    </recommendedName>
</protein>
<evidence type="ECO:0000313" key="2">
    <source>
        <dbReference type="Proteomes" id="UP000004162"/>
    </source>
</evidence>
<evidence type="ECO:0008006" key="3">
    <source>
        <dbReference type="Google" id="ProtNLM"/>
    </source>
</evidence>
<dbReference type="Proteomes" id="UP000004162">
    <property type="component" value="Unassembled WGS sequence"/>
</dbReference>
<dbReference type="Pfam" id="PF16980">
    <property type="entry name" value="CitMHS_2"/>
    <property type="match status" value="1"/>
</dbReference>
<dbReference type="RefSeq" id="WP_006367334.1">
    <property type="nucleotide sequence ID" value="NZ_AASE01000034.1"/>
</dbReference>
<accession>Q0YP51</accession>
<organism evidence="1 2">
    <name type="scientific">Chlorobium ferrooxidans DSM 13031</name>
    <dbReference type="NCBI Taxonomy" id="377431"/>
    <lineage>
        <taxon>Bacteria</taxon>
        <taxon>Pseudomonadati</taxon>
        <taxon>Chlorobiota</taxon>
        <taxon>Chlorobiia</taxon>
        <taxon>Chlorobiales</taxon>
        <taxon>Chlorobiaceae</taxon>
        <taxon>Chlorobium/Pelodictyon group</taxon>
        <taxon>Chlorobium</taxon>
    </lineage>
</organism>
<sequence>MKQSTGYLHLIVFGLTVIFCTSTALPLQAAESIEGVKSATLLAVQPSTLLPPLWLVAPFVTLLLMIATGPLLFHRFWERNYPVVSTGLGVLVAAYYGFLMENGLVVLEHTLEEYISFIALISSLFVVSGGILIRIERRGTPLINALLLFTGAVIANLVGTTGASMLLIRPYMRINDGRLKAFHIVFFIFMVSNIGGALTPIGDPPLFLGFLKGVPFFWVLSKVLLPWVITVSALLIIFIILDARCGNGSIKGVETKGGVSITGRRNLLLLAGIICAVFLDPAVIAGFPSLQELFHLPFGIREVIMFMIALFAYKFSNQKAFKGNEFNFEPIKEVAFLFIGIFATMIPALALIGDFAKTHASELQVSRFYWMTGALSGVLDNAPTYLNFFAGALGKFGLDIGLSSDVKLFANGVPSPVPGDLPSDIYLTAISIASVFFGAMTYIGNAPNFMVKNIASQADVEVPDFLEYIYKYSLPILLPIFMLLWVLFYNY</sequence>
<dbReference type="OrthoDB" id="9765532at2"/>
<dbReference type="InterPro" id="IPR031566">
    <property type="entry name" value="CitMHS_2"/>
</dbReference>
<reference evidence="1 2" key="1">
    <citation type="submission" date="2006-07" db="EMBL/GenBank/DDBJ databases">
        <title>Annotation of the draft genome assembly of Chlorobium ferroxidans DSM 13031.</title>
        <authorList>
            <consortium name="US DOE Joint Genome Institute (JGI-ORNL)"/>
            <person name="Larimer F."/>
            <person name="Land M."/>
            <person name="Hauser L."/>
        </authorList>
    </citation>
    <scope>NUCLEOTIDE SEQUENCE [LARGE SCALE GENOMIC DNA]</scope>
    <source>
        <strain evidence="1 2">DSM 13031</strain>
    </source>
</reference>